<proteinExistence type="inferred from homology"/>
<dbReference type="GO" id="GO:0006352">
    <property type="term" value="P:DNA-templated transcription initiation"/>
    <property type="evidence" value="ECO:0007669"/>
    <property type="project" value="InterPro"/>
</dbReference>
<organism evidence="7 8">
    <name type="scientific">Hufsiella arboris</name>
    <dbReference type="NCBI Taxonomy" id="2695275"/>
    <lineage>
        <taxon>Bacteria</taxon>
        <taxon>Pseudomonadati</taxon>
        <taxon>Bacteroidota</taxon>
        <taxon>Sphingobacteriia</taxon>
        <taxon>Sphingobacteriales</taxon>
        <taxon>Sphingobacteriaceae</taxon>
        <taxon>Hufsiella</taxon>
    </lineage>
</organism>
<dbReference type="PANTHER" id="PTHR43133:SF46">
    <property type="entry name" value="RNA POLYMERASE SIGMA-70 FACTOR ECF SUBFAMILY"/>
    <property type="match status" value="1"/>
</dbReference>
<dbReference type="SUPFAM" id="SSF88946">
    <property type="entry name" value="Sigma2 domain of RNA polymerase sigma factors"/>
    <property type="match status" value="1"/>
</dbReference>
<dbReference type="InterPro" id="IPR007627">
    <property type="entry name" value="RNA_pol_sigma70_r2"/>
</dbReference>
<dbReference type="Proteomes" id="UP000466586">
    <property type="component" value="Unassembled WGS sequence"/>
</dbReference>
<comment type="caution">
    <text evidence="7">The sequence shown here is derived from an EMBL/GenBank/DDBJ whole genome shotgun (WGS) entry which is preliminary data.</text>
</comment>
<keyword evidence="4" id="KW-0804">Transcription</keyword>
<dbReference type="NCBIfam" id="TIGR02985">
    <property type="entry name" value="Sig70_bacteroi1"/>
    <property type="match status" value="1"/>
</dbReference>
<dbReference type="InterPro" id="IPR039425">
    <property type="entry name" value="RNA_pol_sigma-70-like"/>
</dbReference>
<dbReference type="Pfam" id="PF08281">
    <property type="entry name" value="Sigma70_r4_2"/>
    <property type="match status" value="1"/>
</dbReference>
<evidence type="ECO:0000313" key="8">
    <source>
        <dbReference type="Proteomes" id="UP000466586"/>
    </source>
</evidence>
<evidence type="ECO:0000259" key="6">
    <source>
        <dbReference type="Pfam" id="PF08281"/>
    </source>
</evidence>
<protein>
    <submittedName>
        <fullName evidence="7">RNA polymerase sigma-70 factor</fullName>
    </submittedName>
</protein>
<dbReference type="Gene3D" id="1.10.10.10">
    <property type="entry name" value="Winged helix-like DNA-binding domain superfamily/Winged helix DNA-binding domain"/>
    <property type="match status" value="1"/>
</dbReference>
<dbReference type="GO" id="GO:0016987">
    <property type="term" value="F:sigma factor activity"/>
    <property type="evidence" value="ECO:0007669"/>
    <property type="project" value="UniProtKB-KW"/>
</dbReference>
<dbReference type="InterPro" id="IPR014284">
    <property type="entry name" value="RNA_pol_sigma-70_dom"/>
</dbReference>
<dbReference type="GO" id="GO:0003677">
    <property type="term" value="F:DNA binding"/>
    <property type="evidence" value="ECO:0007669"/>
    <property type="project" value="InterPro"/>
</dbReference>
<evidence type="ECO:0000256" key="4">
    <source>
        <dbReference type="ARBA" id="ARBA00023163"/>
    </source>
</evidence>
<dbReference type="InterPro" id="IPR013324">
    <property type="entry name" value="RNA_pol_sigma_r3/r4-like"/>
</dbReference>
<dbReference type="SUPFAM" id="SSF88659">
    <property type="entry name" value="Sigma3 and sigma4 domains of RNA polymerase sigma factors"/>
    <property type="match status" value="1"/>
</dbReference>
<dbReference type="PANTHER" id="PTHR43133">
    <property type="entry name" value="RNA POLYMERASE ECF-TYPE SIGMA FACTO"/>
    <property type="match status" value="1"/>
</dbReference>
<dbReference type="EMBL" id="WVHT01000002">
    <property type="protein sequence ID" value="MXV50501.1"/>
    <property type="molecule type" value="Genomic_DNA"/>
</dbReference>
<dbReference type="NCBIfam" id="TIGR02937">
    <property type="entry name" value="sigma70-ECF"/>
    <property type="match status" value="1"/>
</dbReference>
<reference evidence="7 8" key="1">
    <citation type="submission" date="2019-11" db="EMBL/GenBank/DDBJ databases">
        <title>Pedobacter sp. HMF7647 Genome sequencing and assembly.</title>
        <authorList>
            <person name="Kang H."/>
            <person name="Kim H."/>
            <person name="Joh K."/>
        </authorList>
    </citation>
    <scope>NUCLEOTIDE SEQUENCE [LARGE SCALE GENOMIC DNA]</scope>
    <source>
        <strain evidence="7 8">HMF7647</strain>
    </source>
</reference>
<evidence type="ECO:0000256" key="2">
    <source>
        <dbReference type="ARBA" id="ARBA00023015"/>
    </source>
</evidence>
<feature type="domain" description="RNA polymerase sigma factor 70 region 4 type 2" evidence="6">
    <location>
        <begin position="121"/>
        <end position="171"/>
    </location>
</feature>
<evidence type="ECO:0000256" key="1">
    <source>
        <dbReference type="ARBA" id="ARBA00010641"/>
    </source>
</evidence>
<gene>
    <name evidence="7" type="ORF">GS399_05905</name>
</gene>
<keyword evidence="8" id="KW-1185">Reference proteome</keyword>
<dbReference type="InterPro" id="IPR013325">
    <property type="entry name" value="RNA_pol_sigma_r2"/>
</dbReference>
<sequence length="192" mass="22276">MAYSERETVDIRTGETEKAFEKLFRENFKSLHAYAFSFVKDNESAEEIVQNVFFRIWEKNEELALDSSLKAYLFRSVHNESLNQLKRQKIRKSIHISYESENLSASGVASEKVTVSELQHSLQQALLALPQQCRTIFQLSRFDQLKYRQIAEELGISVKTVENQMGKALKILRVKLAEFLIIIFALILNQVK</sequence>
<dbReference type="AlphaFoldDB" id="A0A7K1Y806"/>
<evidence type="ECO:0000259" key="5">
    <source>
        <dbReference type="Pfam" id="PF04542"/>
    </source>
</evidence>
<accession>A0A7K1Y806</accession>
<evidence type="ECO:0000256" key="3">
    <source>
        <dbReference type="ARBA" id="ARBA00023082"/>
    </source>
</evidence>
<keyword evidence="2" id="KW-0805">Transcription regulation</keyword>
<dbReference type="InterPro" id="IPR013249">
    <property type="entry name" value="RNA_pol_sigma70_r4_t2"/>
</dbReference>
<dbReference type="Pfam" id="PF04542">
    <property type="entry name" value="Sigma70_r2"/>
    <property type="match status" value="1"/>
</dbReference>
<dbReference type="Gene3D" id="1.10.1740.10">
    <property type="match status" value="1"/>
</dbReference>
<keyword evidence="3" id="KW-0731">Sigma factor</keyword>
<dbReference type="InterPro" id="IPR036388">
    <property type="entry name" value="WH-like_DNA-bd_sf"/>
</dbReference>
<evidence type="ECO:0000313" key="7">
    <source>
        <dbReference type="EMBL" id="MXV50501.1"/>
    </source>
</evidence>
<feature type="domain" description="RNA polymerase sigma-70 region 2" evidence="5">
    <location>
        <begin position="23"/>
        <end position="89"/>
    </location>
</feature>
<name>A0A7K1Y806_9SPHI</name>
<dbReference type="InterPro" id="IPR014327">
    <property type="entry name" value="RNA_pol_sigma70_bacteroid"/>
</dbReference>
<comment type="similarity">
    <text evidence="1">Belongs to the sigma-70 factor family. ECF subfamily.</text>
</comment>